<accession>A0A916DTI0</accession>
<keyword evidence="2" id="KW-1185">Reference proteome</keyword>
<name>A0A916DTI0_9BACT</name>
<evidence type="ECO:0000313" key="2">
    <source>
        <dbReference type="Proteomes" id="UP001060919"/>
    </source>
</evidence>
<dbReference type="EMBL" id="AP026867">
    <property type="protein sequence ID" value="BDS11501.1"/>
    <property type="molecule type" value="Genomic_DNA"/>
</dbReference>
<dbReference type="AlphaFoldDB" id="A0A916DTI0"/>
<reference evidence="1" key="1">
    <citation type="submission" date="2022-09" db="EMBL/GenBank/DDBJ databases">
        <title>Aureispira anguillicida sp. nov., isolated from Leptocephalus of Japanese eel Anguilla japonica.</title>
        <authorList>
            <person name="Yuasa K."/>
            <person name="Mekata T."/>
            <person name="Ikunari K."/>
        </authorList>
    </citation>
    <scope>NUCLEOTIDE SEQUENCE</scope>
    <source>
        <strain evidence="1">EL160426</strain>
    </source>
</reference>
<sequence>MPKKNTNSKPKQEKGILLILILLVIFASASFWEALKLSPRIKTKQDLADYYGITRKTLNKWITHFTTINLEEFKKIRKITFSDLSQILNQLGRVKENSQPLSKKEIKKRCETSDRVLRENISEKYCGISLETYKQVNIFPPNISKKILSHIGV</sequence>
<dbReference type="KEGG" id="aup:AsAng_0022150"/>
<organism evidence="1 2">
    <name type="scientific">Aureispira anguillae</name>
    <dbReference type="NCBI Taxonomy" id="2864201"/>
    <lineage>
        <taxon>Bacteria</taxon>
        <taxon>Pseudomonadati</taxon>
        <taxon>Bacteroidota</taxon>
        <taxon>Saprospiria</taxon>
        <taxon>Saprospirales</taxon>
        <taxon>Saprospiraceae</taxon>
        <taxon>Aureispira</taxon>
    </lineage>
</organism>
<dbReference type="Proteomes" id="UP001060919">
    <property type="component" value="Chromosome"/>
</dbReference>
<gene>
    <name evidence="1" type="ORF">AsAng_0022150</name>
</gene>
<evidence type="ECO:0008006" key="3">
    <source>
        <dbReference type="Google" id="ProtNLM"/>
    </source>
</evidence>
<protein>
    <recommendedName>
        <fullName evidence="3">Helix-turn-helix domain-containing protein</fullName>
    </recommendedName>
</protein>
<dbReference type="RefSeq" id="WP_264792671.1">
    <property type="nucleotide sequence ID" value="NZ_AP026867.1"/>
</dbReference>
<proteinExistence type="predicted"/>
<evidence type="ECO:0000313" key="1">
    <source>
        <dbReference type="EMBL" id="BDS11501.1"/>
    </source>
</evidence>